<keyword evidence="18" id="KW-1185">Reference proteome</keyword>
<keyword evidence="7" id="KW-0813">Transport</keyword>
<dbReference type="GO" id="GO:0016020">
    <property type="term" value="C:membrane"/>
    <property type="evidence" value="ECO:0007669"/>
    <property type="project" value="UniProtKB-SubCell"/>
</dbReference>
<keyword evidence="15 16" id="KW-0472">Membrane</keyword>
<keyword evidence="9" id="KW-0349">Heme</keyword>
<evidence type="ECO:0000256" key="16">
    <source>
        <dbReference type="SAM" id="Phobius"/>
    </source>
</evidence>
<comment type="function">
    <text evidence="2">Membrane-anchoring subunit of succinate dehydrogenase (SDH).</text>
</comment>
<evidence type="ECO:0000313" key="17">
    <source>
        <dbReference type="EMBL" id="QDX26253.1"/>
    </source>
</evidence>
<comment type="subunit">
    <text evidence="5">Part of an enzyme complex containing four subunits: a flavoprotein, an iron-sulfur protein, plus two membrane-anchoring proteins, SdhC and SdhD.</text>
</comment>
<comment type="subcellular location">
    <subcellularLocation>
        <location evidence="3">Membrane</location>
        <topology evidence="3">Multi-pass membrane protein</topology>
    </subcellularLocation>
</comment>
<evidence type="ECO:0000256" key="12">
    <source>
        <dbReference type="ARBA" id="ARBA00022982"/>
    </source>
</evidence>
<comment type="cofactor">
    <cofactor evidence="1">
        <name>heme</name>
        <dbReference type="ChEBI" id="CHEBI:30413"/>
    </cofactor>
</comment>
<evidence type="ECO:0000256" key="8">
    <source>
        <dbReference type="ARBA" id="ARBA00022532"/>
    </source>
</evidence>
<dbReference type="Pfam" id="PF01127">
    <property type="entry name" value="Sdh_cyt"/>
    <property type="match status" value="1"/>
</dbReference>
<dbReference type="InterPro" id="IPR014312">
    <property type="entry name" value="Succ_DH_anchor"/>
</dbReference>
<dbReference type="NCBIfam" id="TIGR02968">
    <property type="entry name" value="succ_dehyd_anc"/>
    <property type="match status" value="1"/>
</dbReference>
<dbReference type="InterPro" id="IPR034804">
    <property type="entry name" value="SQR/QFR_C/D"/>
</dbReference>
<dbReference type="EMBL" id="CP042239">
    <property type="protein sequence ID" value="QDX26253.1"/>
    <property type="molecule type" value="Genomic_DNA"/>
</dbReference>
<dbReference type="UniPathway" id="UPA00223"/>
<evidence type="ECO:0000256" key="7">
    <source>
        <dbReference type="ARBA" id="ARBA00022448"/>
    </source>
</evidence>
<keyword evidence="8" id="KW-0816">Tricarboxylic acid cycle</keyword>
<reference evidence="17 18" key="1">
    <citation type="submission" date="2019-07" db="EMBL/GenBank/DDBJ databases">
        <title>Sphingomonas alkalisoli sp. nov., isolated from rhizosphere soil of Suaedae salsa.</title>
        <authorList>
            <person name="Zhang H."/>
            <person name="Xu L."/>
            <person name="Zhang J.-X."/>
            <person name="Sun J.-Q."/>
        </authorList>
    </citation>
    <scope>NUCLEOTIDE SEQUENCE [LARGE SCALE GENOMIC DNA]</scope>
    <source>
        <strain evidence="17 18">XS-10</strain>
    </source>
</reference>
<keyword evidence="12" id="KW-0249">Electron transport</keyword>
<evidence type="ECO:0000256" key="4">
    <source>
        <dbReference type="ARBA" id="ARBA00005163"/>
    </source>
</evidence>
<evidence type="ECO:0000256" key="14">
    <source>
        <dbReference type="ARBA" id="ARBA00023004"/>
    </source>
</evidence>
<dbReference type="GO" id="GO:0006099">
    <property type="term" value="P:tricarboxylic acid cycle"/>
    <property type="evidence" value="ECO:0007669"/>
    <property type="project" value="UniProtKB-UniPathway"/>
</dbReference>
<dbReference type="OrthoDB" id="9809280at2"/>
<gene>
    <name evidence="17" type="primary">sdhD</name>
    <name evidence="17" type="ORF">FPZ54_09605</name>
</gene>
<evidence type="ECO:0000256" key="9">
    <source>
        <dbReference type="ARBA" id="ARBA00022617"/>
    </source>
</evidence>
<evidence type="ECO:0000256" key="6">
    <source>
        <dbReference type="ARBA" id="ARBA00019425"/>
    </source>
</evidence>
<keyword evidence="14" id="KW-0408">Iron</keyword>
<feature type="transmembrane region" description="Helical" evidence="16">
    <location>
        <begin position="28"/>
        <end position="45"/>
    </location>
</feature>
<dbReference type="Gene3D" id="1.20.1300.10">
    <property type="entry name" value="Fumarate reductase/succinate dehydrogenase, transmembrane subunit"/>
    <property type="match status" value="1"/>
</dbReference>
<evidence type="ECO:0000256" key="13">
    <source>
        <dbReference type="ARBA" id="ARBA00022989"/>
    </source>
</evidence>
<evidence type="ECO:0000256" key="15">
    <source>
        <dbReference type="ARBA" id="ARBA00023136"/>
    </source>
</evidence>
<dbReference type="KEGG" id="ssua:FPZ54_09605"/>
<evidence type="ECO:0000256" key="10">
    <source>
        <dbReference type="ARBA" id="ARBA00022692"/>
    </source>
</evidence>
<dbReference type="CDD" id="cd03495">
    <property type="entry name" value="SQR_TypeC_SdhD_like"/>
    <property type="match status" value="1"/>
</dbReference>
<keyword evidence="10 16" id="KW-0812">Transmembrane</keyword>
<dbReference type="InterPro" id="IPR000701">
    <property type="entry name" value="SuccDH_FuR_B_TM-su"/>
</dbReference>
<evidence type="ECO:0000313" key="18">
    <source>
        <dbReference type="Proteomes" id="UP000318055"/>
    </source>
</evidence>
<dbReference type="GO" id="GO:0046872">
    <property type="term" value="F:metal ion binding"/>
    <property type="evidence" value="ECO:0007669"/>
    <property type="project" value="UniProtKB-KW"/>
</dbReference>
<name>A0A518RFN3_9SPHN</name>
<evidence type="ECO:0000256" key="3">
    <source>
        <dbReference type="ARBA" id="ARBA00004141"/>
    </source>
</evidence>
<dbReference type="RefSeq" id="WP_145846719.1">
    <property type="nucleotide sequence ID" value="NZ_CP042239.1"/>
</dbReference>
<keyword evidence="13 16" id="KW-1133">Transmembrane helix</keyword>
<feature type="transmembrane region" description="Helical" evidence="16">
    <location>
        <begin position="97"/>
        <end position="119"/>
    </location>
</feature>
<evidence type="ECO:0000256" key="5">
    <source>
        <dbReference type="ARBA" id="ARBA00011558"/>
    </source>
</evidence>
<proteinExistence type="predicted"/>
<protein>
    <recommendedName>
        <fullName evidence="6">Succinate dehydrogenase hydrophobic membrane anchor subunit</fullName>
    </recommendedName>
</protein>
<accession>A0A518RFN3</accession>
<feature type="transmembrane region" description="Helical" evidence="16">
    <location>
        <begin position="57"/>
        <end position="77"/>
    </location>
</feature>
<evidence type="ECO:0000256" key="1">
    <source>
        <dbReference type="ARBA" id="ARBA00001971"/>
    </source>
</evidence>
<dbReference type="AlphaFoldDB" id="A0A518RFN3"/>
<organism evidence="17 18">
    <name type="scientific">Sphingomonas suaedae</name>
    <dbReference type="NCBI Taxonomy" id="2599297"/>
    <lineage>
        <taxon>Bacteria</taxon>
        <taxon>Pseudomonadati</taxon>
        <taxon>Pseudomonadota</taxon>
        <taxon>Alphaproteobacteria</taxon>
        <taxon>Sphingomonadales</taxon>
        <taxon>Sphingomonadaceae</taxon>
        <taxon>Sphingomonas</taxon>
    </lineage>
</organism>
<dbReference type="GO" id="GO:0020037">
    <property type="term" value="F:heme binding"/>
    <property type="evidence" value="ECO:0007669"/>
    <property type="project" value="InterPro"/>
</dbReference>
<evidence type="ECO:0000256" key="11">
    <source>
        <dbReference type="ARBA" id="ARBA00022723"/>
    </source>
</evidence>
<evidence type="ECO:0000256" key="2">
    <source>
        <dbReference type="ARBA" id="ARBA00004050"/>
    </source>
</evidence>
<keyword evidence="11" id="KW-0479">Metal-binding</keyword>
<dbReference type="SUPFAM" id="SSF81343">
    <property type="entry name" value="Fumarate reductase respiratory complex transmembrane subunits"/>
    <property type="match status" value="1"/>
</dbReference>
<comment type="pathway">
    <text evidence="4">Carbohydrate metabolism; tricarboxylic acid cycle.</text>
</comment>
<dbReference type="Proteomes" id="UP000318055">
    <property type="component" value="Chromosome"/>
</dbReference>
<sequence>MGNGTSIGRVRGLGSAHEGTHHWVHQRITAASNLALMTWLIVSLVRLPDLGYETVQAWLSAPIAAVPMILLVISVFYHFRLGLQVVIEDYQHDETRIVLLTLLNFFAIGGGVFAIFSILKIAFTVVTTGAPA</sequence>